<dbReference type="InterPro" id="IPR051602">
    <property type="entry name" value="ACC_Biotin_Carboxylase"/>
</dbReference>
<accession>A0A354YYU1</accession>
<dbReference type="PANTHER" id="PTHR48095">
    <property type="entry name" value="PYRUVATE CARBOXYLASE SUBUNIT A"/>
    <property type="match status" value="1"/>
</dbReference>
<comment type="caution">
    <text evidence="3">The sequence shown here is derived from an EMBL/GenBank/DDBJ whole genome shotgun (WGS) entry which is preliminary data.</text>
</comment>
<dbReference type="GO" id="GO:0046872">
    <property type="term" value="F:metal ion binding"/>
    <property type="evidence" value="ECO:0007669"/>
    <property type="project" value="InterPro"/>
</dbReference>
<dbReference type="InterPro" id="IPR005479">
    <property type="entry name" value="CPAse_ATP-bd"/>
</dbReference>
<dbReference type="PANTHER" id="PTHR48095:SF2">
    <property type="entry name" value="BIOTIN CARBOXYLASE, CHLOROPLASTIC"/>
    <property type="match status" value="1"/>
</dbReference>
<dbReference type="SUPFAM" id="SSF56059">
    <property type="entry name" value="Glutathione synthetase ATP-binding domain-like"/>
    <property type="match status" value="1"/>
</dbReference>
<dbReference type="AlphaFoldDB" id="A0A354YYU1"/>
<dbReference type="Pfam" id="PF02786">
    <property type="entry name" value="CPSase_L_D2"/>
    <property type="match status" value="1"/>
</dbReference>
<dbReference type="GO" id="GO:0005524">
    <property type="term" value="F:ATP binding"/>
    <property type="evidence" value="ECO:0007669"/>
    <property type="project" value="UniProtKB-UniRule"/>
</dbReference>
<keyword evidence="3" id="KW-0436">Ligase</keyword>
<dbReference type="Proteomes" id="UP000263273">
    <property type="component" value="Unassembled WGS sequence"/>
</dbReference>
<keyword evidence="1" id="KW-0067">ATP-binding</keyword>
<feature type="non-terminal residue" evidence="3">
    <location>
        <position position="1"/>
    </location>
</feature>
<dbReference type="PROSITE" id="PS50975">
    <property type="entry name" value="ATP_GRASP"/>
    <property type="match status" value="1"/>
</dbReference>
<keyword evidence="1" id="KW-0547">Nucleotide-binding</keyword>
<protein>
    <submittedName>
        <fullName evidence="3">Acetyl-CoA carboxylase biotin carboxylase subunit</fullName>
        <ecNumber evidence="3">6.4.1.2</ecNumber>
    </submittedName>
</protein>
<reference evidence="3 4" key="1">
    <citation type="journal article" date="2018" name="Nat. Biotechnol.">
        <title>A standardized bacterial taxonomy based on genome phylogeny substantially revises the tree of life.</title>
        <authorList>
            <person name="Parks D.H."/>
            <person name="Chuvochina M."/>
            <person name="Waite D.W."/>
            <person name="Rinke C."/>
            <person name="Skarshewski A."/>
            <person name="Chaumeil P.A."/>
            <person name="Hugenholtz P."/>
        </authorList>
    </citation>
    <scope>NUCLEOTIDE SEQUENCE [LARGE SCALE GENOMIC DNA]</scope>
    <source>
        <strain evidence="3">UBA10948</strain>
    </source>
</reference>
<evidence type="ECO:0000259" key="2">
    <source>
        <dbReference type="PROSITE" id="PS50975"/>
    </source>
</evidence>
<feature type="domain" description="ATP-grasp" evidence="2">
    <location>
        <begin position="23"/>
        <end position="66"/>
    </location>
</feature>
<feature type="non-terminal residue" evidence="3">
    <location>
        <position position="66"/>
    </location>
</feature>
<dbReference type="GO" id="GO:0003989">
    <property type="term" value="F:acetyl-CoA carboxylase activity"/>
    <property type="evidence" value="ECO:0007669"/>
    <property type="project" value="UniProtKB-EC"/>
</dbReference>
<dbReference type="EMBL" id="DNZF01000123">
    <property type="protein sequence ID" value="HBK53397.1"/>
    <property type="molecule type" value="Genomic_DNA"/>
</dbReference>
<sequence length="66" mass="6983">YNIQFIGPPPEVIELMGDKVRARELVKNVGVPVVPGSDGAVQSYKEALDVARDIGYPVMIKASAGG</sequence>
<dbReference type="InterPro" id="IPR011761">
    <property type="entry name" value="ATP-grasp"/>
</dbReference>
<evidence type="ECO:0000313" key="4">
    <source>
        <dbReference type="Proteomes" id="UP000263273"/>
    </source>
</evidence>
<evidence type="ECO:0000313" key="3">
    <source>
        <dbReference type="EMBL" id="HBK53397.1"/>
    </source>
</evidence>
<gene>
    <name evidence="3" type="ORF">DDZ44_05640</name>
</gene>
<proteinExistence type="predicted"/>
<name>A0A354YYU1_9FIRM</name>
<dbReference type="EC" id="6.4.1.2" evidence="3"/>
<dbReference type="Gene3D" id="3.30.470.20">
    <property type="entry name" value="ATP-grasp fold, B domain"/>
    <property type="match status" value="1"/>
</dbReference>
<organism evidence="3 4">
    <name type="scientific">Syntrophomonas wolfei</name>
    <dbReference type="NCBI Taxonomy" id="863"/>
    <lineage>
        <taxon>Bacteria</taxon>
        <taxon>Bacillati</taxon>
        <taxon>Bacillota</taxon>
        <taxon>Clostridia</taxon>
        <taxon>Eubacteriales</taxon>
        <taxon>Syntrophomonadaceae</taxon>
        <taxon>Syntrophomonas</taxon>
    </lineage>
</organism>
<evidence type="ECO:0000256" key="1">
    <source>
        <dbReference type="PROSITE-ProRule" id="PRU00409"/>
    </source>
</evidence>